<dbReference type="PANTHER" id="PTHR14155">
    <property type="entry name" value="RING FINGER DOMAIN-CONTAINING"/>
    <property type="match status" value="1"/>
</dbReference>
<comment type="caution">
    <text evidence="12">The sequence shown here is derived from an EMBL/GenBank/DDBJ whole genome shotgun (WGS) entry which is preliminary data.</text>
</comment>
<protein>
    <recommendedName>
        <fullName evidence="3">RING-type E3 ubiquitin transferase</fullName>
        <ecNumber evidence="3">2.3.2.27</ecNumber>
    </recommendedName>
</protein>
<dbReference type="Gene3D" id="3.30.40.10">
    <property type="entry name" value="Zinc/RING finger domain, C3HC4 (zinc finger)"/>
    <property type="match status" value="1"/>
</dbReference>
<evidence type="ECO:0000256" key="7">
    <source>
        <dbReference type="ARBA" id="ARBA00022833"/>
    </source>
</evidence>
<feature type="region of interest" description="Disordered" evidence="10">
    <location>
        <begin position="1"/>
        <end position="34"/>
    </location>
</feature>
<dbReference type="EC" id="2.3.2.27" evidence="3"/>
<evidence type="ECO:0000256" key="5">
    <source>
        <dbReference type="ARBA" id="ARBA00022771"/>
    </source>
</evidence>
<gene>
    <name evidence="12" type="ORF">HU200_015199</name>
</gene>
<comment type="catalytic activity">
    <reaction evidence="1">
        <text>S-ubiquitinyl-[E2 ubiquitin-conjugating enzyme]-L-cysteine + [acceptor protein]-L-lysine = [E2 ubiquitin-conjugating enzyme]-L-cysteine + N(6)-ubiquitinyl-[acceptor protein]-L-lysine.</text>
        <dbReference type="EC" id="2.3.2.27"/>
    </reaction>
</comment>
<evidence type="ECO:0000313" key="13">
    <source>
        <dbReference type="Proteomes" id="UP000636709"/>
    </source>
</evidence>
<dbReference type="InterPro" id="IPR001841">
    <property type="entry name" value="Znf_RING"/>
</dbReference>
<keyword evidence="5 9" id="KW-0863">Zinc-finger</keyword>
<dbReference type="InterPro" id="IPR053238">
    <property type="entry name" value="RING-H2_zinc_finger"/>
</dbReference>
<feature type="compositionally biased region" description="Acidic residues" evidence="10">
    <location>
        <begin position="1"/>
        <end position="12"/>
    </location>
</feature>
<feature type="compositionally biased region" description="Gly residues" evidence="10">
    <location>
        <begin position="264"/>
        <end position="284"/>
    </location>
</feature>
<evidence type="ECO:0000256" key="9">
    <source>
        <dbReference type="PROSITE-ProRule" id="PRU00175"/>
    </source>
</evidence>
<evidence type="ECO:0000256" key="2">
    <source>
        <dbReference type="ARBA" id="ARBA00004906"/>
    </source>
</evidence>
<dbReference type="InterPro" id="IPR013083">
    <property type="entry name" value="Znf_RING/FYVE/PHD"/>
</dbReference>
<keyword evidence="7" id="KW-0862">Zinc</keyword>
<evidence type="ECO:0000256" key="4">
    <source>
        <dbReference type="ARBA" id="ARBA00022723"/>
    </source>
</evidence>
<sequence>MASLGTEEDDGDLANHLNPDRQGDSSFLSSGGHEYYHLHPDQGAGGFVSVSDDEVSVGVDGFTLHAAGAEDDDTMTTAYSEYYHDEMGFDYNSGGEGYQTPPAVPMTPPGGTYSVYYHVDMGTEFAGEEIDPFFPVEEEAPAATAVALEAAEAPADDCCPVCLVQEDDDDGEGGATWSRVTACGHRFHEACVEKWLRVKPTCPVCRCSVAAAATGAEHLNDVEEHMTSGYSSYDLSGEAGSTRSWGFRVSTRFSIGDLRVRQSDGGGRCKGSEAGGGGTDGLGGVEDSQWTRDEYNNGGWLLVGGGTVGWLLPKTGYLIPSGRALRA</sequence>
<reference evidence="12" key="1">
    <citation type="submission" date="2020-07" db="EMBL/GenBank/DDBJ databases">
        <title>Genome sequence and genetic diversity analysis of an under-domesticated orphan crop, white fonio (Digitaria exilis).</title>
        <authorList>
            <person name="Bennetzen J.L."/>
            <person name="Chen S."/>
            <person name="Ma X."/>
            <person name="Wang X."/>
            <person name="Yssel A.E.J."/>
            <person name="Chaluvadi S.R."/>
            <person name="Johnson M."/>
            <person name="Gangashetty P."/>
            <person name="Hamidou F."/>
            <person name="Sanogo M.D."/>
            <person name="Zwaenepoel A."/>
            <person name="Wallace J."/>
            <person name="Van De Peer Y."/>
            <person name="Van Deynze A."/>
        </authorList>
    </citation>
    <scope>NUCLEOTIDE SEQUENCE</scope>
    <source>
        <tissue evidence="12">Leaves</tissue>
    </source>
</reference>
<keyword evidence="4" id="KW-0479">Metal-binding</keyword>
<dbReference type="InterPro" id="IPR024766">
    <property type="entry name" value="Znf_RING_H2"/>
</dbReference>
<evidence type="ECO:0000313" key="12">
    <source>
        <dbReference type="EMBL" id="KAF8732852.1"/>
    </source>
</evidence>
<comment type="pathway">
    <text evidence="2">Protein modification; protein ubiquitination.</text>
</comment>
<comment type="similarity">
    <text evidence="8">Belongs to the RING-type zinc finger family. ATL subfamily.</text>
</comment>
<name>A0A835KI84_9POAL</name>
<evidence type="ECO:0000256" key="1">
    <source>
        <dbReference type="ARBA" id="ARBA00000900"/>
    </source>
</evidence>
<evidence type="ECO:0000256" key="6">
    <source>
        <dbReference type="ARBA" id="ARBA00022786"/>
    </source>
</evidence>
<dbReference type="PANTHER" id="PTHR14155:SF627">
    <property type="entry name" value="OS06G0192800 PROTEIN"/>
    <property type="match status" value="1"/>
</dbReference>
<dbReference type="Pfam" id="PF12678">
    <property type="entry name" value="zf-rbx1"/>
    <property type="match status" value="1"/>
</dbReference>
<dbReference type="OrthoDB" id="8062037at2759"/>
<dbReference type="GO" id="GO:0008270">
    <property type="term" value="F:zinc ion binding"/>
    <property type="evidence" value="ECO:0007669"/>
    <property type="project" value="UniProtKB-KW"/>
</dbReference>
<keyword evidence="6" id="KW-0833">Ubl conjugation pathway</keyword>
<evidence type="ECO:0000256" key="8">
    <source>
        <dbReference type="ARBA" id="ARBA00024209"/>
    </source>
</evidence>
<keyword evidence="13" id="KW-1185">Reference proteome</keyword>
<organism evidence="12 13">
    <name type="scientific">Digitaria exilis</name>
    <dbReference type="NCBI Taxonomy" id="1010633"/>
    <lineage>
        <taxon>Eukaryota</taxon>
        <taxon>Viridiplantae</taxon>
        <taxon>Streptophyta</taxon>
        <taxon>Embryophyta</taxon>
        <taxon>Tracheophyta</taxon>
        <taxon>Spermatophyta</taxon>
        <taxon>Magnoliopsida</taxon>
        <taxon>Liliopsida</taxon>
        <taxon>Poales</taxon>
        <taxon>Poaceae</taxon>
        <taxon>PACMAD clade</taxon>
        <taxon>Panicoideae</taxon>
        <taxon>Panicodae</taxon>
        <taxon>Paniceae</taxon>
        <taxon>Anthephorinae</taxon>
        <taxon>Digitaria</taxon>
    </lineage>
</organism>
<evidence type="ECO:0000259" key="11">
    <source>
        <dbReference type="PROSITE" id="PS50089"/>
    </source>
</evidence>
<feature type="domain" description="RING-type" evidence="11">
    <location>
        <begin position="159"/>
        <end position="206"/>
    </location>
</feature>
<dbReference type="Proteomes" id="UP000636709">
    <property type="component" value="Unassembled WGS sequence"/>
</dbReference>
<dbReference type="GO" id="GO:0061630">
    <property type="term" value="F:ubiquitin protein ligase activity"/>
    <property type="evidence" value="ECO:0007669"/>
    <property type="project" value="UniProtKB-EC"/>
</dbReference>
<feature type="region of interest" description="Disordered" evidence="10">
    <location>
        <begin position="263"/>
        <end position="288"/>
    </location>
</feature>
<evidence type="ECO:0000256" key="3">
    <source>
        <dbReference type="ARBA" id="ARBA00012483"/>
    </source>
</evidence>
<dbReference type="PROSITE" id="PS50089">
    <property type="entry name" value="ZF_RING_2"/>
    <property type="match status" value="1"/>
</dbReference>
<dbReference type="EMBL" id="JACEFO010001603">
    <property type="protein sequence ID" value="KAF8732852.1"/>
    <property type="molecule type" value="Genomic_DNA"/>
</dbReference>
<evidence type="ECO:0000256" key="10">
    <source>
        <dbReference type="SAM" id="MobiDB-lite"/>
    </source>
</evidence>
<accession>A0A835KI84</accession>
<proteinExistence type="inferred from homology"/>
<dbReference type="SMART" id="SM00184">
    <property type="entry name" value="RING"/>
    <property type="match status" value="1"/>
</dbReference>
<dbReference type="SUPFAM" id="SSF57850">
    <property type="entry name" value="RING/U-box"/>
    <property type="match status" value="1"/>
</dbReference>
<dbReference type="AlphaFoldDB" id="A0A835KI84"/>